<evidence type="ECO:0000256" key="1">
    <source>
        <dbReference type="SAM" id="MobiDB-lite"/>
    </source>
</evidence>
<sequence>MAYCLWLPPLFSPPPSFCHSLEVLGSPFFGEDRPAGSALSFTISTPFVPSRHASHFRSDYHDDDDDDNHDGDSVPQKEFYLLEILLERRRW</sequence>
<reference evidence="2" key="1">
    <citation type="submission" date="2018-01" db="EMBL/GenBank/DDBJ databases">
        <title>An insight into the sialome of Amazonian anophelines.</title>
        <authorList>
            <person name="Ribeiro J.M."/>
            <person name="Scarpassa V."/>
            <person name="Calvo E."/>
        </authorList>
    </citation>
    <scope>NUCLEOTIDE SEQUENCE</scope>
</reference>
<dbReference type="AlphaFoldDB" id="A0A2M4D7Q2"/>
<feature type="region of interest" description="Disordered" evidence="1">
    <location>
        <begin position="52"/>
        <end position="74"/>
    </location>
</feature>
<proteinExistence type="predicted"/>
<organism evidence="2">
    <name type="scientific">Anopheles darlingi</name>
    <name type="common">Mosquito</name>
    <dbReference type="NCBI Taxonomy" id="43151"/>
    <lineage>
        <taxon>Eukaryota</taxon>
        <taxon>Metazoa</taxon>
        <taxon>Ecdysozoa</taxon>
        <taxon>Arthropoda</taxon>
        <taxon>Hexapoda</taxon>
        <taxon>Insecta</taxon>
        <taxon>Pterygota</taxon>
        <taxon>Neoptera</taxon>
        <taxon>Endopterygota</taxon>
        <taxon>Diptera</taxon>
        <taxon>Nematocera</taxon>
        <taxon>Culicoidea</taxon>
        <taxon>Culicidae</taxon>
        <taxon>Anophelinae</taxon>
        <taxon>Anopheles</taxon>
    </lineage>
</organism>
<evidence type="ECO:0000313" key="2">
    <source>
        <dbReference type="EMBL" id="MBW73602.1"/>
    </source>
</evidence>
<name>A0A2M4D7Q2_ANODA</name>
<accession>A0A2M4D7Q2</accession>
<protein>
    <submittedName>
        <fullName evidence="2">Putative secreted protein</fullName>
    </submittedName>
</protein>
<dbReference type="EMBL" id="GGFL01009424">
    <property type="protein sequence ID" value="MBW73602.1"/>
    <property type="molecule type" value="Transcribed_RNA"/>
</dbReference>